<comment type="caution">
    <text evidence="2">The sequence shown here is derived from an EMBL/GenBank/DDBJ whole genome shotgun (WGS) entry which is preliminary data.</text>
</comment>
<organism evidence="2 3">
    <name type="scientific">Circinella minor</name>
    <dbReference type="NCBI Taxonomy" id="1195481"/>
    <lineage>
        <taxon>Eukaryota</taxon>
        <taxon>Fungi</taxon>
        <taxon>Fungi incertae sedis</taxon>
        <taxon>Mucoromycota</taxon>
        <taxon>Mucoromycotina</taxon>
        <taxon>Mucoromycetes</taxon>
        <taxon>Mucorales</taxon>
        <taxon>Lichtheimiaceae</taxon>
        <taxon>Circinella</taxon>
    </lineage>
</organism>
<evidence type="ECO:0000313" key="2">
    <source>
        <dbReference type="EMBL" id="KAG2220650.1"/>
    </source>
</evidence>
<dbReference type="Proteomes" id="UP000646827">
    <property type="component" value="Unassembled WGS sequence"/>
</dbReference>
<sequence length="153" mass="17544">MDDATQYYVRQISGAGGNAFSRFRRDRLLPGENACCPQSEKTCNKGGNSDSVVSFWVSNIKGKYGDLTGYIISCPAGGYIQFKGVFEHPTFHVFDKDHNPFNAEIRHERGNMLSVNKKRTESLISHEKDKHHSNKEDRKEDEHKEKHELKEEQ</sequence>
<protein>
    <submittedName>
        <fullName evidence="2">Uncharacterized protein</fullName>
    </submittedName>
</protein>
<accession>A0A8H7S1T7</accession>
<dbReference type="EMBL" id="JAEPRB010000134">
    <property type="protein sequence ID" value="KAG2220650.1"/>
    <property type="molecule type" value="Genomic_DNA"/>
</dbReference>
<gene>
    <name evidence="2" type="ORF">INT45_014080</name>
</gene>
<dbReference type="AlphaFoldDB" id="A0A8H7S1T7"/>
<reference evidence="2 3" key="1">
    <citation type="submission" date="2020-12" db="EMBL/GenBank/DDBJ databases">
        <title>Metabolic potential, ecology and presence of endohyphal bacteria is reflected in genomic diversity of Mucoromycotina.</title>
        <authorList>
            <person name="Muszewska A."/>
            <person name="Okrasinska A."/>
            <person name="Steczkiewicz K."/>
            <person name="Drgas O."/>
            <person name="Orlowska M."/>
            <person name="Perlinska-Lenart U."/>
            <person name="Aleksandrzak-Piekarczyk T."/>
            <person name="Szatraj K."/>
            <person name="Zielenkiewicz U."/>
            <person name="Pilsyk S."/>
            <person name="Malc E."/>
            <person name="Mieczkowski P."/>
            <person name="Kruszewska J.S."/>
            <person name="Biernat P."/>
            <person name="Pawlowska J."/>
        </authorList>
    </citation>
    <scope>NUCLEOTIDE SEQUENCE [LARGE SCALE GENOMIC DNA]</scope>
    <source>
        <strain evidence="2 3">CBS 142.35</strain>
    </source>
</reference>
<keyword evidence="3" id="KW-1185">Reference proteome</keyword>
<evidence type="ECO:0000313" key="3">
    <source>
        <dbReference type="Proteomes" id="UP000646827"/>
    </source>
</evidence>
<dbReference type="OrthoDB" id="2271876at2759"/>
<proteinExistence type="predicted"/>
<name>A0A8H7S1T7_9FUNG</name>
<feature type="compositionally biased region" description="Basic and acidic residues" evidence="1">
    <location>
        <begin position="118"/>
        <end position="153"/>
    </location>
</feature>
<evidence type="ECO:0000256" key="1">
    <source>
        <dbReference type="SAM" id="MobiDB-lite"/>
    </source>
</evidence>
<feature type="region of interest" description="Disordered" evidence="1">
    <location>
        <begin position="114"/>
        <end position="153"/>
    </location>
</feature>